<evidence type="ECO:0000256" key="12">
    <source>
        <dbReference type="ARBA" id="ARBA00023015"/>
    </source>
</evidence>
<keyword evidence="16" id="KW-0804">Transcription</keyword>
<evidence type="ECO:0000256" key="2">
    <source>
        <dbReference type="ARBA" id="ARBA00004123"/>
    </source>
</evidence>
<dbReference type="Proteomes" id="UP000314982">
    <property type="component" value="Unassembled WGS sequence"/>
</dbReference>
<feature type="compositionally biased region" description="Low complexity" evidence="21">
    <location>
        <begin position="405"/>
        <end position="433"/>
    </location>
</feature>
<dbReference type="FunFam" id="3.30.160.60:FF:000074">
    <property type="entry name" value="Tripartite motif containing 66"/>
    <property type="match status" value="1"/>
</dbReference>
<dbReference type="InterPro" id="IPR011011">
    <property type="entry name" value="Znf_FYVE_PHD"/>
</dbReference>
<dbReference type="PROSITE" id="PS50014">
    <property type="entry name" value="BROMODOMAIN_2"/>
    <property type="match status" value="1"/>
</dbReference>
<dbReference type="SMART" id="SM00502">
    <property type="entry name" value="BBC"/>
    <property type="match status" value="1"/>
</dbReference>
<dbReference type="InterPro" id="IPR027370">
    <property type="entry name" value="Znf-RING_euk"/>
</dbReference>
<feature type="region of interest" description="Disordered" evidence="21">
    <location>
        <begin position="865"/>
        <end position="918"/>
    </location>
</feature>
<dbReference type="InterPro" id="IPR000315">
    <property type="entry name" value="Znf_B-box"/>
</dbReference>
<keyword evidence="5" id="KW-0678">Repressor</keyword>
<dbReference type="PANTHER" id="PTHR45915">
    <property type="entry name" value="TRANSCRIPTION INTERMEDIARY FACTOR"/>
    <property type="match status" value="1"/>
</dbReference>
<dbReference type="FunFam" id="3.30.40.10:FF:000123">
    <property type="entry name" value="E3 ubiquitin-protein ligase TRIM33"/>
    <property type="match status" value="1"/>
</dbReference>
<keyword evidence="14 19" id="KW-0103">Bromodomain</keyword>
<dbReference type="AlphaFoldDB" id="A0A4W5R436"/>
<dbReference type="InterPro" id="IPR013083">
    <property type="entry name" value="Znf_RING/FYVE/PHD"/>
</dbReference>
<feature type="compositionally biased region" description="Pro residues" evidence="21">
    <location>
        <begin position="868"/>
        <end position="879"/>
    </location>
</feature>
<dbReference type="InterPro" id="IPR001487">
    <property type="entry name" value="Bromodomain"/>
</dbReference>
<evidence type="ECO:0000259" key="23">
    <source>
        <dbReference type="PROSITE" id="PS50016"/>
    </source>
</evidence>
<dbReference type="SUPFAM" id="SSF57845">
    <property type="entry name" value="B-box zinc-binding domain"/>
    <property type="match status" value="1"/>
</dbReference>
<dbReference type="PROSITE" id="PS01359">
    <property type="entry name" value="ZF_PHD_1"/>
    <property type="match status" value="1"/>
</dbReference>
<evidence type="ECO:0000256" key="20">
    <source>
        <dbReference type="SAM" id="Coils"/>
    </source>
</evidence>
<keyword evidence="6" id="KW-0808">Transferase</keyword>
<name>A0A4W5R436_9TELE</name>
<evidence type="ECO:0000256" key="4">
    <source>
        <dbReference type="ARBA" id="ARBA00012483"/>
    </source>
</evidence>
<dbReference type="Pfam" id="PF00628">
    <property type="entry name" value="PHD"/>
    <property type="match status" value="1"/>
</dbReference>
<dbReference type="InterPro" id="IPR019786">
    <property type="entry name" value="Zinc_finger_PHD-type_CS"/>
</dbReference>
<evidence type="ECO:0000256" key="7">
    <source>
        <dbReference type="ARBA" id="ARBA00022723"/>
    </source>
</evidence>
<dbReference type="SMART" id="SM00297">
    <property type="entry name" value="BROMO"/>
    <property type="match status" value="1"/>
</dbReference>
<dbReference type="InterPro" id="IPR019787">
    <property type="entry name" value="Znf_PHD-finger"/>
</dbReference>
<feature type="region of interest" description="Disordered" evidence="21">
    <location>
        <begin position="637"/>
        <end position="665"/>
    </location>
</feature>
<evidence type="ECO:0000256" key="1">
    <source>
        <dbReference type="ARBA" id="ARBA00000900"/>
    </source>
</evidence>
<dbReference type="InterPro" id="IPR047058">
    <property type="entry name" value="TIF1b_Bbox2_Znf"/>
</dbReference>
<organism evidence="26 27">
    <name type="scientific">Hucho hucho</name>
    <name type="common">huchen</name>
    <dbReference type="NCBI Taxonomy" id="62062"/>
    <lineage>
        <taxon>Eukaryota</taxon>
        <taxon>Metazoa</taxon>
        <taxon>Chordata</taxon>
        <taxon>Craniata</taxon>
        <taxon>Vertebrata</taxon>
        <taxon>Euteleostomi</taxon>
        <taxon>Actinopterygii</taxon>
        <taxon>Neopterygii</taxon>
        <taxon>Teleostei</taxon>
        <taxon>Protacanthopterygii</taxon>
        <taxon>Salmoniformes</taxon>
        <taxon>Salmonidae</taxon>
        <taxon>Salmoninae</taxon>
        <taxon>Hucho</taxon>
    </lineage>
</organism>
<keyword evidence="13 20" id="KW-0175">Coiled coil</keyword>
<feature type="compositionally biased region" description="Polar residues" evidence="21">
    <location>
        <begin position="897"/>
        <end position="910"/>
    </location>
</feature>
<dbReference type="Pfam" id="PF13445">
    <property type="entry name" value="zf-RING_UBOX"/>
    <property type="match status" value="1"/>
</dbReference>
<dbReference type="PROSITE" id="PS50089">
    <property type="entry name" value="ZF_RING_2"/>
    <property type="match status" value="1"/>
</dbReference>
<keyword evidence="27" id="KW-1185">Reference proteome</keyword>
<feature type="domain" description="B box-type" evidence="25">
    <location>
        <begin position="184"/>
        <end position="225"/>
    </location>
</feature>
<evidence type="ECO:0000256" key="19">
    <source>
        <dbReference type="PROSITE-ProRule" id="PRU00035"/>
    </source>
</evidence>
<proteinExistence type="predicted"/>
<dbReference type="EC" id="2.3.2.27" evidence="4"/>
<dbReference type="GO" id="GO:0000785">
    <property type="term" value="C:chromatin"/>
    <property type="evidence" value="ECO:0007669"/>
    <property type="project" value="TreeGrafter"/>
</dbReference>
<dbReference type="SMART" id="SM00249">
    <property type="entry name" value="PHD"/>
    <property type="match status" value="1"/>
</dbReference>
<dbReference type="PROSITE" id="PS50016">
    <property type="entry name" value="ZF_PHD_2"/>
    <property type="match status" value="1"/>
</dbReference>
<reference evidence="27" key="1">
    <citation type="submission" date="2018-06" db="EMBL/GenBank/DDBJ databases">
        <title>Genome assembly of Danube salmon.</title>
        <authorList>
            <person name="Macqueen D.J."/>
            <person name="Gundappa M.K."/>
        </authorList>
    </citation>
    <scope>NUCLEOTIDE SEQUENCE [LARGE SCALE GENOMIC DNA]</scope>
</reference>
<comment type="catalytic activity">
    <reaction evidence="1">
        <text>S-ubiquitinyl-[E2 ubiquitin-conjugating enzyme]-L-cysteine + [acceptor protein]-L-lysine = [E2 ubiquitin-conjugating enzyme]-L-cysteine + N(6)-ubiquitinyl-[acceptor protein]-L-lysine.</text>
        <dbReference type="EC" id="2.3.2.27"/>
    </reaction>
</comment>
<evidence type="ECO:0000256" key="11">
    <source>
        <dbReference type="ARBA" id="ARBA00022833"/>
    </source>
</evidence>
<keyword evidence="12" id="KW-0805">Transcription regulation</keyword>
<dbReference type="SUPFAM" id="SSF57850">
    <property type="entry name" value="RING/U-box"/>
    <property type="match status" value="1"/>
</dbReference>
<dbReference type="Pfam" id="PF00439">
    <property type="entry name" value="Bromodomain"/>
    <property type="match status" value="1"/>
</dbReference>
<dbReference type="InterPro" id="IPR036427">
    <property type="entry name" value="Bromodomain-like_sf"/>
</dbReference>
<comment type="pathway">
    <text evidence="3">Protein modification; protein ubiquitination.</text>
</comment>
<keyword evidence="7" id="KW-0479">Metal-binding</keyword>
<evidence type="ECO:0000256" key="6">
    <source>
        <dbReference type="ARBA" id="ARBA00022679"/>
    </source>
</evidence>
<feature type="region of interest" description="Disordered" evidence="21">
    <location>
        <begin position="470"/>
        <end position="495"/>
    </location>
</feature>
<feature type="domain" description="PHD-type" evidence="23">
    <location>
        <begin position="668"/>
        <end position="716"/>
    </location>
</feature>
<feature type="domain" description="RING-type" evidence="24">
    <location>
        <begin position="43"/>
        <end position="97"/>
    </location>
</feature>
<dbReference type="Gene3D" id="3.30.40.10">
    <property type="entry name" value="Zinc/RING finger domain, C3HC4 (zinc finger)"/>
    <property type="match status" value="2"/>
</dbReference>
<evidence type="ECO:0000256" key="18">
    <source>
        <dbReference type="PROSITE-ProRule" id="PRU00024"/>
    </source>
</evidence>
<evidence type="ECO:0000256" key="13">
    <source>
        <dbReference type="ARBA" id="ARBA00023054"/>
    </source>
</evidence>
<evidence type="ECO:0000259" key="25">
    <source>
        <dbReference type="PROSITE" id="PS50119"/>
    </source>
</evidence>
<dbReference type="PANTHER" id="PTHR45915:SF4">
    <property type="entry name" value="TRANSCRIPTION INTERMEDIARY FACTOR 1-ALPHA"/>
    <property type="match status" value="1"/>
</dbReference>
<dbReference type="PROSITE" id="PS50119">
    <property type="entry name" value="ZF_BBOX"/>
    <property type="match status" value="2"/>
</dbReference>
<dbReference type="PROSITE" id="PS00518">
    <property type="entry name" value="ZF_RING_1"/>
    <property type="match status" value="1"/>
</dbReference>
<evidence type="ECO:0000256" key="16">
    <source>
        <dbReference type="ARBA" id="ARBA00023163"/>
    </source>
</evidence>
<dbReference type="SMART" id="SM00184">
    <property type="entry name" value="RING"/>
    <property type="match status" value="1"/>
</dbReference>
<keyword evidence="11" id="KW-0862">Zinc</keyword>
<evidence type="ECO:0000313" key="26">
    <source>
        <dbReference type="Ensembl" id="ENSHHUP00000080910.1"/>
    </source>
</evidence>
<dbReference type="Gene3D" id="1.20.920.10">
    <property type="entry name" value="Bromodomain-like"/>
    <property type="match status" value="1"/>
</dbReference>
<sequence length="918" mass="102439">MDEGAESDDAVIIVENEAESMPVQENTNACNERTGTLNFLDTCPVCHLNFHSREPKLLPCLHSFCKKCLPSASRNLAMPDTNSSTKPLNVIRCPVCRQECMEVDVMENFFVRDSVEASSSTVERTVQLCMSCEDNTETTGFCVDCVEFMCATCVEAHQRVKFTKDHTIRQKGDVSQESVGVSTHRPVFCEVHKQEPLKLFCETCDLPTCRDCQLLKHKDHNYQFLEDAYKNHKHYMEDMNRQLQEKKKIIEDVSNSINNGLLQVDENRISVHNEIKKSICSLILEINRKGKILVNQLEGLTKDHESGLKKQKEDIGYLSRHLDHVINFTKWATARNGGTALLYCKRLILFQIGNLLRAKCNTSFVPQSTVRFQCRSGFWASNVDLGSLVVENVPGPQLGGFQGIPHQLPHPGQGPSGSPNSLPPGLSQPQPRLAPHNHNTLAQLQMQVEKLAQQPHWQPQTPPWAWYQSMRLQRPPPGPLQGGSPSQSLPPMPQQGRRFIAPPAIHLSPTSTLPSPGYPPQAVQSLRGLVSSPSSYALKHVDVFNPMPHFSHNAPLPSNGSLSSPHLRQQQVHTAALKYTGSLALHNGVECYTQQKAYGAGGSAAKRRRRSSPGPIIIIKDEPEDDISCVQGNLRANLPDSSTGVQAQTCRQDGGEQQGPAPEEDPNEDWCAVCQNGGELLLCCDKCPKVFHLSCHIPTLFRLPSGEWFCSFCRDLSVPEVVYDCDISRLEPRTVKEEPDSEGGFCPVDKRKCERLLLKMYCSELSADFQEARSPLIMPENQETPKTPMVLSIVKSKLESRQSPCYQTPSEFVSDIRLIFRNCAAFNEADTEVATAGRNLERFFEEQLKFLYPERMFPKVKSEVISPVTPPVSPPPPTTPDEESSQHAKHQRRCSETQEVCTPTPAQLSSPKGEEEAV</sequence>
<dbReference type="Pfam" id="PF00643">
    <property type="entry name" value="zf-B_box"/>
    <property type="match status" value="1"/>
</dbReference>
<dbReference type="InterPro" id="IPR001841">
    <property type="entry name" value="Znf_RING"/>
</dbReference>
<keyword evidence="8" id="KW-0677">Repeat</keyword>
<keyword evidence="9 18" id="KW-0863">Zinc-finger</keyword>
<feature type="region of interest" description="Disordered" evidence="21">
    <location>
        <begin position="399"/>
        <end position="435"/>
    </location>
</feature>
<keyword evidence="15" id="KW-0238">DNA-binding</keyword>
<feature type="coiled-coil region" evidence="20">
    <location>
        <begin position="222"/>
        <end position="256"/>
    </location>
</feature>
<evidence type="ECO:0000256" key="8">
    <source>
        <dbReference type="ARBA" id="ARBA00022737"/>
    </source>
</evidence>
<dbReference type="InterPro" id="IPR003649">
    <property type="entry name" value="Bbox_C"/>
</dbReference>
<dbReference type="InterPro" id="IPR017907">
    <property type="entry name" value="Znf_RING_CS"/>
</dbReference>
<evidence type="ECO:0000256" key="3">
    <source>
        <dbReference type="ARBA" id="ARBA00004906"/>
    </source>
</evidence>
<evidence type="ECO:0000256" key="5">
    <source>
        <dbReference type="ARBA" id="ARBA00022491"/>
    </source>
</evidence>
<dbReference type="GO" id="GO:0061630">
    <property type="term" value="F:ubiquitin protein ligase activity"/>
    <property type="evidence" value="ECO:0007669"/>
    <property type="project" value="UniProtKB-EC"/>
</dbReference>
<dbReference type="CDD" id="cd16585">
    <property type="entry name" value="RING-HC_TIF1_C-VI"/>
    <property type="match status" value="1"/>
</dbReference>
<accession>A0A4W5R436</accession>
<dbReference type="GO" id="GO:0003677">
    <property type="term" value="F:DNA binding"/>
    <property type="evidence" value="ECO:0007669"/>
    <property type="project" value="UniProtKB-KW"/>
</dbReference>
<dbReference type="SUPFAM" id="SSF47370">
    <property type="entry name" value="Bromodomain"/>
    <property type="match status" value="1"/>
</dbReference>
<feature type="compositionally biased region" description="Polar residues" evidence="21">
    <location>
        <begin position="639"/>
        <end position="651"/>
    </location>
</feature>
<evidence type="ECO:0000313" key="27">
    <source>
        <dbReference type="Proteomes" id="UP000314982"/>
    </source>
</evidence>
<dbReference type="SUPFAM" id="SSF57903">
    <property type="entry name" value="FYVE/PHD zinc finger"/>
    <property type="match status" value="1"/>
</dbReference>
<evidence type="ECO:0000256" key="10">
    <source>
        <dbReference type="ARBA" id="ARBA00022786"/>
    </source>
</evidence>
<reference evidence="26" key="2">
    <citation type="submission" date="2025-08" db="UniProtKB">
        <authorList>
            <consortium name="Ensembl"/>
        </authorList>
    </citation>
    <scope>IDENTIFICATION</scope>
</reference>
<dbReference type="GeneTree" id="ENSGT00940000156361"/>
<evidence type="ECO:0000256" key="15">
    <source>
        <dbReference type="ARBA" id="ARBA00023125"/>
    </source>
</evidence>
<evidence type="ECO:0000259" key="24">
    <source>
        <dbReference type="PROSITE" id="PS50089"/>
    </source>
</evidence>
<keyword evidence="17" id="KW-0539">Nucleus</keyword>
<dbReference type="SMART" id="SM00336">
    <property type="entry name" value="BBOX"/>
    <property type="match status" value="2"/>
</dbReference>
<dbReference type="Gene3D" id="3.30.160.60">
    <property type="entry name" value="Classic Zinc Finger"/>
    <property type="match status" value="1"/>
</dbReference>
<evidence type="ECO:0000256" key="9">
    <source>
        <dbReference type="ARBA" id="ARBA00022771"/>
    </source>
</evidence>
<dbReference type="Ensembl" id="ENSHHUT00000083489.1">
    <property type="protein sequence ID" value="ENSHHUP00000080910.1"/>
    <property type="gene ID" value="ENSHHUG00000047082.1"/>
</dbReference>
<comment type="subcellular location">
    <subcellularLocation>
        <location evidence="2">Nucleus</location>
    </subcellularLocation>
</comment>
<evidence type="ECO:0000256" key="17">
    <source>
        <dbReference type="ARBA" id="ARBA00023242"/>
    </source>
</evidence>
<feature type="domain" description="Bromo" evidence="22">
    <location>
        <begin position="761"/>
        <end position="834"/>
    </location>
</feature>
<dbReference type="CDD" id="cd19829">
    <property type="entry name" value="Bbox2_TIF1b_C-VI"/>
    <property type="match status" value="1"/>
</dbReference>
<evidence type="ECO:0000256" key="21">
    <source>
        <dbReference type="SAM" id="MobiDB-lite"/>
    </source>
</evidence>
<evidence type="ECO:0000259" key="22">
    <source>
        <dbReference type="PROSITE" id="PS50014"/>
    </source>
</evidence>
<evidence type="ECO:0000256" key="14">
    <source>
        <dbReference type="ARBA" id="ARBA00023117"/>
    </source>
</evidence>
<protein>
    <recommendedName>
        <fullName evidence="4">RING-type E3 ubiquitin transferase</fullName>
        <ecNumber evidence="4">2.3.2.27</ecNumber>
    </recommendedName>
</protein>
<dbReference type="InterPro" id="IPR001965">
    <property type="entry name" value="Znf_PHD"/>
</dbReference>
<dbReference type="GO" id="GO:0005634">
    <property type="term" value="C:nucleus"/>
    <property type="evidence" value="ECO:0007669"/>
    <property type="project" value="UniProtKB-SubCell"/>
</dbReference>
<reference evidence="26" key="3">
    <citation type="submission" date="2025-09" db="UniProtKB">
        <authorList>
            <consortium name="Ensembl"/>
        </authorList>
    </citation>
    <scope>IDENTIFICATION</scope>
</reference>
<dbReference type="GO" id="GO:0008270">
    <property type="term" value="F:zinc ion binding"/>
    <property type="evidence" value="ECO:0007669"/>
    <property type="project" value="UniProtKB-KW"/>
</dbReference>
<keyword evidence="10" id="KW-0833">Ubl conjugation pathway</keyword>
<feature type="domain" description="B box-type" evidence="25">
    <location>
        <begin position="124"/>
        <end position="171"/>
    </location>
</feature>